<feature type="transmembrane region" description="Helical" evidence="1">
    <location>
        <begin position="148"/>
        <end position="169"/>
    </location>
</feature>
<dbReference type="KEGG" id="bvq:FHE72_08885"/>
<reference evidence="2 3" key="1">
    <citation type="submission" date="2019-06" db="EMBL/GenBank/DDBJ databases">
        <title>An operon consisting of a P-type ATPase gene and a transcriptional regular gene given the different cadmium resistance in Bacillus vietamensis 151-6 and Bacillus marisflavi 151-25.</title>
        <authorList>
            <person name="Yu X."/>
        </authorList>
    </citation>
    <scope>NUCLEOTIDE SEQUENCE [LARGE SCALE GENOMIC DNA]</scope>
    <source>
        <strain evidence="2 3">151-6</strain>
    </source>
</reference>
<keyword evidence="1" id="KW-0812">Transmembrane</keyword>
<sequence length="283" mass="31584">MKQLLINPMLNKEFKLRFRSFKAFIGMLCYLIAVGIVVIGFIYMQTRFSNTGYFRPEESRVMFMILSFLQLALVLFITPGLTGGVISGEREKQTLSMLLTTEQSSMSIILSKLVSSVSYLLLLVISSLPLYSFVFLFGGVSPSDLLTVFGYSLFLVFTFGSIGVFYSTVIRKTIVSMVTTYATVLFLVGGTLFLFMLSMAIGNGPYQNQTTPVPYLIAMFNPAIVIMGHFEPMAIDEIYSRSGITFPLWISFLIIYSILAVISLSLSIMKLRPSMKVKSTNKG</sequence>
<feature type="transmembrane region" description="Helical" evidence="1">
    <location>
        <begin position="109"/>
        <end position="136"/>
    </location>
</feature>
<feature type="transmembrane region" description="Helical" evidence="1">
    <location>
        <begin position="63"/>
        <end position="88"/>
    </location>
</feature>
<keyword evidence="1" id="KW-0472">Membrane</keyword>
<dbReference type="PANTHER" id="PTHR43471">
    <property type="entry name" value="ABC TRANSPORTER PERMEASE"/>
    <property type="match status" value="1"/>
</dbReference>
<accession>A0A6I6UE89</accession>
<dbReference type="RefSeq" id="WP_034756088.1">
    <property type="nucleotide sequence ID" value="NZ_CCDN010000001.1"/>
</dbReference>
<name>A0A6I6UE89_9BACI</name>
<keyword evidence="1" id="KW-1133">Transmembrane helix</keyword>
<evidence type="ECO:0000313" key="3">
    <source>
        <dbReference type="Proteomes" id="UP000465062"/>
    </source>
</evidence>
<feature type="transmembrane region" description="Helical" evidence="1">
    <location>
        <begin position="21"/>
        <end position="43"/>
    </location>
</feature>
<gene>
    <name evidence="2" type="ORF">FHE72_08885</name>
</gene>
<evidence type="ECO:0000256" key="1">
    <source>
        <dbReference type="SAM" id="Phobius"/>
    </source>
</evidence>
<feature type="transmembrane region" description="Helical" evidence="1">
    <location>
        <begin position="213"/>
        <end position="234"/>
    </location>
</feature>
<feature type="transmembrane region" description="Helical" evidence="1">
    <location>
        <begin position="181"/>
        <end position="201"/>
    </location>
</feature>
<dbReference type="PANTHER" id="PTHR43471:SF12">
    <property type="entry name" value="HYPOTHETICAL MEMBRANE PROTEIN, CONSERVED"/>
    <property type="match status" value="1"/>
</dbReference>
<evidence type="ECO:0000313" key="2">
    <source>
        <dbReference type="EMBL" id="QHE61124.1"/>
    </source>
</evidence>
<dbReference type="Proteomes" id="UP000465062">
    <property type="component" value="Chromosome"/>
</dbReference>
<dbReference type="EMBL" id="CP047394">
    <property type="protein sequence ID" value="QHE61124.1"/>
    <property type="molecule type" value="Genomic_DNA"/>
</dbReference>
<organism evidence="2 3">
    <name type="scientific">Rossellomorea vietnamensis</name>
    <dbReference type="NCBI Taxonomy" id="218284"/>
    <lineage>
        <taxon>Bacteria</taxon>
        <taxon>Bacillati</taxon>
        <taxon>Bacillota</taxon>
        <taxon>Bacilli</taxon>
        <taxon>Bacillales</taxon>
        <taxon>Bacillaceae</taxon>
        <taxon>Rossellomorea</taxon>
    </lineage>
</organism>
<proteinExistence type="predicted"/>
<dbReference type="AlphaFoldDB" id="A0A6I6UE89"/>
<feature type="transmembrane region" description="Helical" evidence="1">
    <location>
        <begin position="246"/>
        <end position="269"/>
    </location>
</feature>
<protein>
    <submittedName>
        <fullName evidence="2">ABC transporter permease</fullName>
    </submittedName>
</protein>
<dbReference type="GeneID" id="77234917"/>